<accession>A0A836CJZ6</accession>
<name>A0A836CJZ6_9STRA</name>
<feature type="domain" description="Protein kinase" evidence="1">
    <location>
        <begin position="45"/>
        <end position="282"/>
    </location>
</feature>
<reference evidence="2" key="1">
    <citation type="submission" date="2021-02" db="EMBL/GenBank/DDBJ databases">
        <title>First Annotated Genome of the Yellow-green Alga Tribonema minus.</title>
        <authorList>
            <person name="Mahan K.M."/>
        </authorList>
    </citation>
    <scope>NUCLEOTIDE SEQUENCE</scope>
    <source>
        <strain evidence="2">UTEX B ZZ1240</strain>
    </source>
</reference>
<proteinExistence type="predicted"/>
<keyword evidence="3" id="KW-1185">Reference proteome</keyword>
<dbReference type="EMBL" id="JAFCMP010000059">
    <property type="protein sequence ID" value="KAG5188952.1"/>
    <property type="molecule type" value="Genomic_DNA"/>
</dbReference>
<dbReference type="Gene3D" id="1.10.510.10">
    <property type="entry name" value="Transferase(Phosphotransferase) domain 1"/>
    <property type="match status" value="1"/>
</dbReference>
<sequence length="282" mass="30340">MVEVIVESHLSAVTFSCVLGISAAARAGLNVCDAISQRLPSRKRYSITDVRGRGSYGVVLAGRTDEDAGVVAKLVNLSSATGMNVLGEPWFVTDIKSFRREIVMLHAVALGAPGIFPEILDACVVKGGAGVSFGFVLMRDVGTESLHAVLASGRVGARRLMQVCAQLLKSLHASGFVHGDLHTGNAICEPPHVQFVDTSRTVYFGDASVDCKVAKLYDLTVLINSVDDIARLDSMLLCSQFLQEYYGSSSAGVAEVNDLLCTPEQMREKREEFVRILEKTSL</sequence>
<comment type="caution">
    <text evidence="2">The sequence shown here is derived from an EMBL/GenBank/DDBJ whole genome shotgun (WGS) entry which is preliminary data.</text>
</comment>
<dbReference type="Proteomes" id="UP000664859">
    <property type="component" value="Unassembled WGS sequence"/>
</dbReference>
<dbReference type="PROSITE" id="PS50011">
    <property type="entry name" value="PROTEIN_KINASE_DOM"/>
    <property type="match status" value="1"/>
</dbReference>
<dbReference type="GO" id="GO:0005524">
    <property type="term" value="F:ATP binding"/>
    <property type="evidence" value="ECO:0007669"/>
    <property type="project" value="InterPro"/>
</dbReference>
<dbReference type="InterPro" id="IPR011009">
    <property type="entry name" value="Kinase-like_dom_sf"/>
</dbReference>
<protein>
    <recommendedName>
        <fullName evidence="1">Protein kinase domain-containing protein</fullName>
    </recommendedName>
</protein>
<dbReference type="OrthoDB" id="5979581at2759"/>
<dbReference type="GO" id="GO:0004672">
    <property type="term" value="F:protein kinase activity"/>
    <property type="evidence" value="ECO:0007669"/>
    <property type="project" value="InterPro"/>
</dbReference>
<dbReference type="SUPFAM" id="SSF56112">
    <property type="entry name" value="Protein kinase-like (PK-like)"/>
    <property type="match status" value="1"/>
</dbReference>
<evidence type="ECO:0000313" key="2">
    <source>
        <dbReference type="EMBL" id="KAG5188952.1"/>
    </source>
</evidence>
<evidence type="ECO:0000259" key="1">
    <source>
        <dbReference type="PROSITE" id="PS50011"/>
    </source>
</evidence>
<evidence type="ECO:0000313" key="3">
    <source>
        <dbReference type="Proteomes" id="UP000664859"/>
    </source>
</evidence>
<gene>
    <name evidence="2" type="ORF">JKP88DRAFT_253128</name>
</gene>
<dbReference type="InterPro" id="IPR000719">
    <property type="entry name" value="Prot_kinase_dom"/>
</dbReference>
<organism evidence="2 3">
    <name type="scientific">Tribonema minus</name>
    <dbReference type="NCBI Taxonomy" id="303371"/>
    <lineage>
        <taxon>Eukaryota</taxon>
        <taxon>Sar</taxon>
        <taxon>Stramenopiles</taxon>
        <taxon>Ochrophyta</taxon>
        <taxon>PX clade</taxon>
        <taxon>Xanthophyceae</taxon>
        <taxon>Tribonematales</taxon>
        <taxon>Tribonemataceae</taxon>
        <taxon>Tribonema</taxon>
    </lineage>
</organism>
<dbReference type="AlphaFoldDB" id="A0A836CJZ6"/>